<evidence type="ECO:0000313" key="4">
    <source>
        <dbReference type="Proteomes" id="UP001241110"/>
    </source>
</evidence>
<evidence type="ECO:0000313" key="2">
    <source>
        <dbReference type="EMBL" id="MDJ1494414.1"/>
    </source>
</evidence>
<dbReference type="Proteomes" id="UP001228581">
    <property type="component" value="Unassembled WGS sequence"/>
</dbReference>
<accession>A0AAE3UAH3</accession>
<organism evidence="1 4">
    <name type="scientific">Xanthocytophaga flava</name>
    <dbReference type="NCBI Taxonomy" id="3048013"/>
    <lineage>
        <taxon>Bacteria</taxon>
        <taxon>Pseudomonadati</taxon>
        <taxon>Bacteroidota</taxon>
        <taxon>Cytophagia</taxon>
        <taxon>Cytophagales</taxon>
        <taxon>Rhodocytophagaceae</taxon>
        <taxon>Xanthocytophaga</taxon>
    </lineage>
</organism>
<keyword evidence="3" id="KW-1185">Reference proteome</keyword>
<gene>
    <name evidence="1" type="ORF">QNI16_22585</name>
    <name evidence="2" type="ORF">QNI19_15830</name>
</gene>
<protein>
    <submittedName>
        <fullName evidence="1">Uncharacterized protein</fullName>
    </submittedName>
</protein>
<reference evidence="1 3" key="1">
    <citation type="submission" date="2023-05" db="EMBL/GenBank/DDBJ databases">
        <authorList>
            <person name="Zhang X."/>
        </authorList>
    </citation>
    <scope>NUCLEOTIDE SEQUENCE</scope>
    <source>
        <strain evidence="2 3">DM2B3-1</strain>
        <strain evidence="1">YF14B1</strain>
    </source>
</reference>
<dbReference type="RefSeq" id="WP_313983010.1">
    <property type="nucleotide sequence ID" value="NZ_JASJOR010000012.1"/>
</dbReference>
<dbReference type="EMBL" id="JASJOS010000010">
    <property type="protein sequence ID" value="MDJ1483303.1"/>
    <property type="molecule type" value="Genomic_DNA"/>
</dbReference>
<sequence length="99" mass="11353">MGILLTYDISSDNKIVKQELKKKGYKDQFISDNTVYYLPNKTLWHDKETLTPKKALKDLHDIIQMQNLTTSPKIEVIRVFAVSFPLSSWAAIQGTQPTL</sequence>
<evidence type="ECO:0000313" key="3">
    <source>
        <dbReference type="Proteomes" id="UP001228581"/>
    </source>
</evidence>
<evidence type="ECO:0000313" key="1">
    <source>
        <dbReference type="EMBL" id="MDJ1483303.1"/>
    </source>
</evidence>
<comment type="caution">
    <text evidence="1">The sequence shown here is derived from an EMBL/GenBank/DDBJ whole genome shotgun (WGS) entry which is preliminary data.</text>
</comment>
<dbReference type="AlphaFoldDB" id="A0AAE3UAH3"/>
<dbReference type="Proteomes" id="UP001241110">
    <property type="component" value="Unassembled WGS sequence"/>
</dbReference>
<dbReference type="EMBL" id="JASJOT010000009">
    <property type="protein sequence ID" value="MDJ1494414.1"/>
    <property type="molecule type" value="Genomic_DNA"/>
</dbReference>
<name>A0AAE3UAH3_9BACT</name>
<proteinExistence type="predicted"/>